<dbReference type="Gene3D" id="3.30.540.10">
    <property type="entry name" value="Fructose-1,6-Bisphosphatase, subunit A, domain 1"/>
    <property type="match status" value="1"/>
</dbReference>
<dbReference type="Gene3D" id="3.40.190.80">
    <property type="match status" value="1"/>
</dbReference>
<dbReference type="KEGG" id="halt:IM660_04040"/>
<dbReference type="InterPro" id="IPR020583">
    <property type="entry name" value="Inositol_monoP_metal-BS"/>
</dbReference>
<evidence type="ECO:0000256" key="2">
    <source>
        <dbReference type="ARBA" id="ARBA00022801"/>
    </source>
</evidence>
<gene>
    <name evidence="5" type="ORF">IM660_04040</name>
</gene>
<evidence type="ECO:0000313" key="5">
    <source>
        <dbReference type="EMBL" id="QOR71472.1"/>
    </source>
</evidence>
<feature type="binding site" evidence="4">
    <location>
        <position position="66"/>
    </location>
    <ligand>
        <name>Mg(2+)</name>
        <dbReference type="ChEBI" id="CHEBI:18420"/>
        <label>1</label>
        <note>catalytic</note>
    </ligand>
</feature>
<dbReference type="EMBL" id="CP063169">
    <property type="protein sequence ID" value="QOR71472.1"/>
    <property type="molecule type" value="Genomic_DNA"/>
</dbReference>
<keyword evidence="3 4" id="KW-0460">Magnesium</keyword>
<dbReference type="GO" id="GO:0006020">
    <property type="term" value="P:inositol metabolic process"/>
    <property type="evidence" value="ECO:0007669"/>
    <property type="project" value="TreeGrafter"/>
</dbReference>
<sequence length="261" mass="27506">MDSAALLDLLKETAATVITPRFRALASEEVIEKSPGDLVTVADRESEVVLTRALQAAYPDALILGEEATAADPSLLEAFAAAEHSFTIDPVDGTKNFVNGSPDHAVMLSELRGSEVVRALIWQPEHQVAWVAEKGAGTYRNGERVAPIARESGPAGLRGATSSVLGGSAAPAGLPAMRESWWCAGVDYPNLVTGTVDYLAFRKDWPWDHAPGSLLVSEVGGYVGRLDGAAYDPRVLTGWMVAAATPEIFEAVRGPIAAALA</sequence>
<proteinExistence type="predicted"/>
<dbReference type="CDD" id="cd01637">
    <property type="entry name" value="IMPase_like"/>
    <property type="match status" value="1"/>
</dbReference>
<protein>
    <submittedName>
        <fullName evidence="5">Inositol monophosphatase</fullName>
    </submittedName>
</protein>
<dbReference type="PANTHER" id="PTHR20854">
    <property type="entry name" value="INOSITOL MONOPHOSPHATASE"/>
    <property type="match status" value="1"/>
</dbReference>
<evidence type="ECO:0000256" key="1">
    <source>
        <dbReference type="ARBA" id="ARBA00022723"/>
    </source>
</evidence>
<dbReference type="Pfam" id="PF00459">
    <property type="entry name" value="Inositol_P"/>
    <property type="match status" value="1"/>
</dbReference>
<accession>A0A7M1SXL2</accession>
<dbReference type="PANTHER" id="PTHR20854:SF4">
    <property type="entry name" value="INOSITOL-1-MONOPHOSPHATASE-RELATED"/>
    <property type="match status" value="1"/>
</dbReference>
<name>A0A7M1SXL2_9MICO</name>
<dbReference type="PRINTS" id="PR00377">
    <property type="entry name" value="IMPHPHTASES"/>
</dbReference>
<feature type="binding site" evidence="4">
    <location>
        <position position="89"/>
    </location>
    <ligand>
        <name>Mg(2+)</name>
        <dbReference type="ChEBI" id="CHEBI:18420"/>
        <label>1</label>
        <note>catalytic</note>
    </ligand>
</feature>
<keyword evidence="6" id="KW-1185">Reference proteome</keyword>
<organism evidence="5 6">
    <name type="scientific">Ruania alkalisoli</name>
    <dbReference type="NCBI Taxonomy" id="2779775"/>
    <lineage>
        <taxon>Bacteria</taxon>
        <taxon>Bacillati</taxon>
        <taxon>Actinomycetota</taxon>
        <taxon>Actinomycetes</taxon>
        <taxon>Micrococcales</taxon>
        <taxon>Ruaniaceae</taxon>
        <taxon>Ruania</taxon>
    </lineage>
</organism>
<dbReference type="GO" id="GO:0007165">
    <property type="term" value="P:signal transduction"/>
    <property type="evidence" value="ECO:0007669"/>
    <property type="project" value="TreeGrafter"/>
</dbReference>
<dbReference type="InterPro" id="IPR000760">
    <property type="entry name" value="Inositol_monophosphatase-like"/>
</dbReference>
<feature type="binding site" evidence="4">
    <location>
        <position position="92"/>
    </location>
    <ligand>
        <name>Mg(2+)</name>
        <dbReference type="ChEBI" id="CHEBI:18420"/>
        <label>1</label>
        <note>catalytic</note>
    </ligand>
</feature>
<comment type="cofactor">
    <cofactor evidence="4">
        <name>Mg(2+)</name>
        <dbReference type="ChEBI" id="CHEBI:18420"/>
    </cofactor>
</comment>
<reference evidence="5 6" key="1">
    <citation type="submission" date="2020-10" db="EMBL/GenBank/DDBJ databases">
        <title>Haloactinobacterium sp. RN3S43, a bacterium isolated from saline soil.</title>
        <authorList>
            <person name="Sun J.-Q."/>
        </authorList>
    </citation>
    <scope>NUCLEOTIDE SEQUENCE [LARGE SCALE GENOMIC DNA]</scope>
    <source>
        <strain evidence="5 6">RN3S43</strain>
    </source>
</reference>
<evidence type="ECO:0000256" key="4">
    <source>
        <dbReference type="PIRSR" id="PIRSR600760-2"/>
    </source>
</evidence>
<keyword evidence="2" id="KW-0378">Hydrolase</keyword>
<evidence type="ECO:0000313" key="6">
    <source>
        <dbReference type="Proteomes" id="UP000593758"/>
    </source>
</evidence>
<dbReference type="SUPFAM" id="SSF56655">
    <property type="entry name" value="Carbohydrate phosphatase"/>
    <property type="match status" value="1"/>
</dbReference>
<keyword evidence="1 4" id="KW-0479">Metal-binding</keyword>
<feature type="binding site" evidence="4">
    <location>
        <position position="208"/>
    </location>
    <ligand>
        <name>Mg(2+)</name>
        <dbReference type="ChEBI" id="CHEBI:18420"/>
        <label>1</label>
        <note>catalytic</note>
    </ligand>
</feature>
<dbReference type="PROSITE" id="PS00629">
    <property type="entry name" value="IMP_1"/>
    <property type="match status" value="1"/>
</dbReference>
<dbReference type="GO" id="GO:0008934">
    <property type="term" value="F:inositol monophosphate 1-phosphatase activity"/>
    <property type="evidence" value="ECO:0007669"/>
    <property type="project" value="TreeGrafter"/>
</dbReference>
<dbReference type="AlphaFoldDB" id="A0A7M1SXL2"/>
<evidence type="ECO:0000256" key="3">
    <source>
        <dbReference type="ARBA" id="ARBA00022842"/>
    </source>
</evidence>
<dbReference type="RefSeq" id="WP_193498132.1">
    <property type="nucleotide sequence ID" value="NZ_CP063169.1"/>
</dbReference>
<dbReference type="GO" id="GO:0046872">
    <property type="term" value="F:metal ion binding"/>
    <property type="evidence" value="ECO:0007669"/>
    <property type="project" value="UniProtKB-KW"/>
</dbReference>
<dbReference type="Proteomes" id="UP000593758">
    <property type="component" value="Chromosome"/>
</dbReference>